<dbReference type="Proteomes" id="UP000256779">
    <property type="component" value="Unassembled WGS sequence"/>
</dbReference>
<comment type="caution">
    <text evidence="1">The sequence shown here is derived from an EMBL/GenBank/DDBJ whole genome shotgun (WGS) entry which is preliminary data.</text>
</comment>
<name>A0A3D9L776_MARFU</name>
<accession>A0A3D9L776</accession>
<dbReference type="AlphaFoldDB" id="A0A3D9L776"/>
<sequence length="56" mass="6527">MNLLAKIFRNESPLKLKFSNSMQSFAVMHQKEGILYVGSKELCESFMKQYTPRQTP</sequence>
<evidence type="ECO:0000313" key="2">
    <source>
        <dbReference type="Proteomes" id="UP000256779"/>
    </source>
</evidence>
<gene>
    <name evidence="1" type="ORF">C7460_104218</name>
</gene>
<reference evidence="1 2" key="1">
    <citation type="submission" date="2018-07" db="EMBL/GenBank/DDBJ databases">
        <title>Genomic Encyclopedia of Type Strains, Phase IV (KMG-IV): sequencing the most valuable type-strain genomes for metagenomic binning, comparative biology and taxonomic classification.</title>
        <authorList>
            <person name="Goeker M."/>
        </authorList>
    </citation>
    <scope>NUCLEOTIDE SEQUENCE [LARGE SCALE GENOMIC DNA]</scope>
    <source>
        <strain evidence="1 2">DSM 4134</strain>
    </source>
</reference>
<evidence type="ECO:0000313" key="1">
    <source>
        <dbReference type="EMBL" id="REE01198.1"/>
    </source>
</evidence>
<keyword evidence="2" id="KW-1185">Reference proteome</keyword>
<organism evidence="1 2">
    <name type="scientific">Marinoscillum furvescens DSM 4134</name>
    <dbReference type="NCBI Taxonomy" id="1122208"/>
    <lineage>
        <taxon>Bacteria</taxon>
        <taxon>Pseudomonadati</taxon>
        <taxon>Bacteroidota</taxon>
        <taxon>Cytophagia</taxon>
        <taxon>Cytophagales</taxon>
        <taxon>Reichenbachiellaceae</taxon>
        <taxon>Marinoscillum</taxon>
    </lineage>
</organism>
<protein>
    <submittedName>
        <fullName evidence="1">Uncharacterized protein</fullName>
    </submittedName>
</protein>
<dbReference type="EMBL" id="QREG01000004">
    <property type="protein sequence ID" value="REE01198.1"/>
    <property type="molecule type" value="Genomic_DNA"/>
</dbReference>
<dbReference type="RefSeq" id="WP_170147912.1">
    <property type="nucleotide sequence ID" value="NZ_QREG01000004.1"/>
</dbReference>
<proteinExistence type="predicted"/>